<protein>
    <submittedName>
        <fullName evidence="2">Procollagen-lysine2-oxoglutarate dioxygenase</fullName>
    </submittedName>
</protein>
<dbReference type="Pfam" id="PF25342">
    <property type="entry name" value="GT_PLOD"/>
    <property type="match status" value="1"/>
</dbReference>
<proteinExistence type="predicted"/>
<dbReference type="Proteomes" id="UP000240461">
    <property type="component" value="Segment"/>
</dbReference>
<dbReference type="EMBL" id="KM982402">
    <property type="protein sequence ID" value="AKI80439.1"/>
    <property type="molecule type" value="Genomic_DNA"/>
</dbReference>
<keyword evidence="2" id="KW-0560">Oxidoreductase</keyword>
<dbReference type="InterPro" id="IPR050757">
    <property type="entry name" value="Collagen_mod_GT25"/>
</dbReference>
<dbReference type="PANTHER" id="PTHR10730">
    <property type="entry name" value="PROCOLLAGEN-LYSINE,2-OXOGLUTARATE 5-DIOXYGENASE/GLYCOSYLTRANSFERASE 25 FAMILY MEMBER"/>
    <property type="match status" value="1"/>
</dbReference>
<reference evidence="2 3" key="1">
    <citation type="submission" date="2014-10" db="EMBL/GenBank/DDBJ databases">
        <title>Pan-genome analysis of Brazilian lineage A amoebal mimiviruses.</title>
        <authorList>
            <person name="Assis F.L."/>
            <person name="Abrahao J.S."/>
            <person name="Kroon E.G."/>
            <person name="Dornas F.P."/>
            <person name="Andrade K.R."/>
            <person name="Borato P.V.M."/>
            <person name="Pilotto M.R."/>
            <person name="Benamar S."/>
            <person name="LaScola B."/>
            <person name="Colson P."/>
        </authorList>
    </citation>
    <scope>NUCLEOTIDE SEQUENCE [LARGE SCALE GENOMIC DNA]</scope>
    <source>
        <strain evidence="2 3">Kroon</strain>
    </source>
</reference>
<sequence length="455" mass="53090">MEQSNKDDNLLVLGIGISVHKTDGVLRFEKYCQAHNLQYIIVGEGKKWNGGNLESEAGGGQKINELLLALESIKENRLIVVCDTYDLIPLSGPEEILRKYRFLTPDNKVVFSSELYCWPDANLVDRYPKVDTKYKYLNSGAFMGYRDDIYEMIKNGVKDRDDDQLFFSIKFIETDKIVLDYKCELFQAMYRCNSDLVVHKNRIFNGYTNSYPVFAHGNGPAKKLLNHLEGYLMTEPIDGSFNTINTFKLDTEPKVFFALYVDSNNLLALKQFLGKVASIQYGNKEIHLYDKSDNEQNRKLIQISYPNYHTGVTKYVFDDFKKSDAQFYFLLEQNCIITKKDILHELIMQVKDNHRVISPMIGYEQNSTRTNFWGDIEDGYYKRSENYLDLAKNKVRGLWNVPYVYGVILMHESVVRNWDLSIVKYNDRDMDLCFGLRKHTIFMYMINNNNYGYMV</sequence>
<dbReference type="GO" id="GO:0008475">
    <property type="term" value="F:procollagen-lysine 5-dioxygenase activity"/>
    <property type="evidence" value="ECO:0007669"/>
    <property type="project" value="TreeGrafter"/>
</dbReference>
<evidence type="ECO:0000313" key="3">
    <source>
        <dbReference type="Proteomes" id="UP000240461"/>
    </source>
</evidence>
<dbReference type="KEGG" id="vg:80514237"/>
<dbReference type="PANTHER" id="PTHR10730:SF45">
    <property type="entry name" value="PROCOLLAGEN-LYSINE,2-OXOGLUTARATE 5-DIOXYGENASE"/>
    <property type="match status" value="1"/>
</dbReference>
<organism evidence="2 3">
    <name type="scientific">Acanthamoeba polyphaga mimivirus Kroon</name>
    <dbReference type="NCBI Taxonomy" id="3069720"/>
    <lineage>
        <taxon>Viruses</taxon>
        <taxon>Varidnaviria</taxon>
        <taxon>Bamfordvirae</taxon>
        <taxon>Nucleocytoviricota</taxon>
        <taxon>Megaviricetes</taxon>
        <taxon>Imitervirales</taxon>
        <taxon>Mimiviridae</taxon>
        <taxon>Megamimivirinae</taxon>
        <taxon>Mimivirus</taxon>
        <taxon>Mimivirus lagoaense</taxon>
    </lineage>
</organism>
<accession>A0A0G2Y776</accession>
<evidence type="ECO:0000313" key="2">
    <source>
        <dbReference type="EMBL" id="AKI80439.1"/>
    </source>
</evidence>
<name>A0A0G2Y776_9VIRU</name>
<feature type="domain" description="PLOD1-3-like GT" evidence="1">
    <location>
        <begin position="8"/>
        <end position="233"/>
    </location>
</feature>
<evidence type="ECO:0000259" key="1">
    <source>
        <dbReference type="Pfam" id="PF25342"/>
    </source>
</evidence>
<keyword evidence="3" id="KW-1185">Reference proteome</keyword>
<dbReference type="InterPro" id="IPR057589">
    <property type="entry name" value="GT_PLOD"/>
</dbReference>
<keyword evidence="2" id="KW-0223">Dioxygenase</keyword>